<sequence>MNIIRVGDKVLNTDRIHRMVDQILQLRHEGLSQQEVADRLGVDRTLVSRLEGLGEIRKGPQVAVIGFPLANARELTEVAQAGGVDFILLMTEEERCNFVQEQNGAALINYIMDVFSQIKSYDSVIFIGSDMRIKMVEAILGPKIIGWEIGISPIKKDCWIDPEQLHKLILHLKNAG</sequence>
<reference evidence="2" key="1">
    <citation type="submission" date="2016-02" db="EMBL/GenBank/DDBJ databases">
        <title>Draft Genome Sequence of Sporotomaculum syntrophicum Strain FB, a Syntrophic Benzoate Degrader.</title>
        <authorList>
            <person name="Nobu M.K."/>
            <person name="Narihiro T."/>
            <person name="Qiu Y.-L."/>
            <person name="Ohashi A."/>
            <person name="Liu W.-T."/>
            <person name="Yuji S."/>
        </authorList>
    </citation>
    <scope>NUCLEOTIDE SEQUENCE</scope>
    <source>
        <strain evidence="2">FB</strain>
    </source>
</reference>
<dbReference type="AlphaFoldDB" id="A0A9D3AYF0"/>
<protein>
    <recommendedName>
        <fullName evidence="1">HTH cro/C1-type domain-containing protein</fullName>
    </recommendedName>
</protein>
<name>A0A9D3AYF0_9FIRM</name>
<dbReference type="Proteomes" id="UP000798488">
    <property type="component" value="Unassembled WGS sequence"/>
</dbReference>
<organism evidence="2 3">
    <name type="scientific">Sporotomaculum syntrophicum</name>
    <dbReference type="NCBI Taxonomy" id="182264"/>
    <lineage>
        <taxon>Bacteria</taxon>
        <taxon>Bacillati</taxon>
        <taxon>Bacillota</taxon>
        <taxon>Clostridia</taxon>
        <taxon>Eubacteriales</taxon>
        <taxon>Desulfallaceae</taxon>
        <taxon>Sporotomaculum</taxon>
    </lineage>
</organism>
<dbReference type="Gene3D" id="1.10.260.40">
    <property type="entry name" value="lambda repressor-like DNA-binding domains"/>
    <property type="match status" value="1"/>
</dbReference>
<dbReference type="SUPFAM" id="SSF47413">
    <property type="entry name" value="lambda repressor-like DNA-binding domains"/>
    <property type="match status" value="1"/>
</dbReference>
<dbReference type="OrthoDB" id="1808039at2"/>
<gene>
    <name evidence="2" type="ORF">SPSYN_02520</name>
</gene>
<dbReference type="EMBL" id="LSRS01000005">
    <property type="protein sequence ID" value="KAF1084734.1"/>
    <property type="molecule type" value="Genomic_DNA"/>
</dbReference>
<dbReference type="CDD" id="cd00093">
    <property type="entry name" value="HTH_XRE"/>
    <property type="match status" value="1"/>
</dbReference>
<feature type="domain" description="HTH cro/C1-type" evidence="1">
    <location>
        <begin position="30"/>
        <end position="51"/>
    </location>
</feature>
<evidence type="ECO:0000259" key="1">
    <source>
        <dbReference type="PROSITE" id="PS50943"/>
    </source>
</evidence>
<proteinExistence type="predicted"/>
<accession>A0A9D3AYF0</accession>
<dbReference type="PROSITE" id="PS50943">
    <property type="entry name" value="HTH_CROC1"/>
    <property type="match status" value="1"/>
</dbReference>
<evidence type="ECO:0000313" key="3">
    <source>
        <dbReference type="Proteomes" id="UP000798488"/>
    </source>
</evidence>
<comment type="caution">
    <text evidence="2">The sequence shown here is derived from an EMBL/GenBank/DDBJ whole genome shotgun (WGS) entry which is preliminary data.</text>
</comment>
<keyword evidence="3" id="KW-1185">Reference proteome</keyword>
<dbReference type="GO" id="GO:0003677">
    <property type="term" value="F:DNA binding"/>
    <property type="evidence" value="ECO:0007669"/>
    <property type="project" value="InterPro"/>
</dbReference>
<dbReference type="RefSeq" id="WP_161822779.1">
    <property type="nucleotide sequence ID" value="NZ_LSRS01000005.1"/>
</dbReference>
<dbReference type="InterPro" id="IPR010982">
    <property type="entry name" value="Lambda_DNA-bd_dom_sf"/>
</dbReference>
<dbReference type="InterPro" id="IPR001387">
    <property type="entry name" value="Cro/C1-type_HTH"/>
</dbReference>
<evidence type="ECO:0000313" key="2">
    <source>
        <dbReference type="EMBL" id="KAF1084734.1"/>
    </source>
</evidence>